<dbReference type="Gene3D" id="1.25.10.10">
    <property type="entry name" value="Leucine-rich Repeat Variant"/>
    <property type="match status" value="1"/>
</dbReference>
<dbReference type="InterPro" id="IPR016024">
    <property type="entry name" value="ARM-type_fold"/>
</dbReference>
<keyword evidence="2" id="KW-1185">Reference proteome</keyword>
<accession>A0AAP0E6D7</accession>
<dbReference type="InterPro" id="IPR011989">
    <property type="entry name" value="ARM-like"/>
</dbReference>
<reference evidence="1 2" key="1">
    <citation type="submission" date="2024-01" db="EMBL/GenBank/DDBJ databases">
        <title>Genome assemblies of Stephania.</title>
        <authorList>
            <person name="Yang L."/>
        </authorList>
    </citation>
    <scope>NUCLEOTIDE SEQUENCE [LARGE SCALE GENOMIC DNA]</scope>
    <source>
        <strain evidence="1">YNDBR</strain>
        <tissue evidence="1">Leaf</tissue>
    </source>
</reference>
<evidence type="ECO:0000313" key="1">
    <source>
        <dbReference type="EMBL" id="KAK9087446.1"/>
    </source>
</evidence>
<protein>
    <submittedName>
        <fullName evidence="1">Uncharacterized protein</fullName>
    </submittedName>
</protein>
<gene>
    <name evidence="1" type="ORF">Syun_029840</name>
</gene>
<dbReference type="AlphaFoldDB" id="A0AAP0E6D7"/>
<dbReference type="SUPFAM" id="SSF48371">
    <property type="entry name" value="ARM repeat"/>
    <property type="match status" value="1"/>
</dbReference>
<comment type="caution">
    <text evidence="1">The sequence shown here is derived from an EMBL/GenBank/DDBJ whole genome shotgun (WGS) entry which is preliminary data.</text>
</comment>
<dbReference type="EMBL" id="JBBNAF010000013">
    <property type="protein sequence ID" value="KAK9087446.1"/>
    <property type="molecule type" value="Genomic_DNA"/>
</dbReference>
<name>A0AAP0E6D7_9MAGN</name>
<organism evidence="1 2">
    <name type="scientific">Stephania yunnanensis</name>
    <dbReference type="NCBI Taxonomy" id="152371"/>
    <lineage>
        <taxon>Eukaryota</taxon>
        <taxon>Viridiplantae</taxon>
        <taxon>Streptophyta</taxon>
        <taxon>Embryophyta</taxon>
        <taxon>Tracheophyta</taxon>
        <taxon>Spermatophyta</taxon>
        <taxon>Magnoliopsida</taxon>
        <taxon>Ranunculales</taxon>
        <taxon>Menispermaceae</taxon>
        <taxon>Menispermoideae</taxon>
        <taxon>Cissampelideae</taxon>
        <taxon>Stephania</taxon>
    </lineage>
</organism>
<proteinExistence type="predicted"/>
<dbReference type="Proteomes" id="UP001420932">
    <property type="component" value="Unassembled WGS sequence"/>
</dbReference>
<evidence type="ECO:0000313" key="2">
    <source>
        <dbReference type="Proteomes" id="UP001420932"/>
    </source>
</evidence>
<sequence length="124" mass="14034">MAEIVICAPVAFFLIKLNYVLNRCMKQSFLSQSVYTAVGLQKILSLLESEDAEVRIDAVKVVANLVAEAPDAEDPQTLRMVAGAIPNLCGNDEKERAEIARRETEQRMYIRDEMRRMLVEMSKL</sequence>